<gene>
    <name evidence="4" type="ORF">GCK72_012005</name>
</gene>
<dbReference type="GeneID" id="9819169"/>
<dbReference type="PROSITE" id="PS50041">
    <property type="entry name" value="C_TYPE_LECTIN_2"/>
    <property type="match status" value="1"/>
</dbReference>
<dbReference type="KEGG" id="crq:GCK72_012005"/>
<keyword evidence="2" id="KW-0812">Transmembrane</keyword>
<keyword evidence="2" id="KW-1133">Transmembrane helix</keyword>
<protein>
    <recommendedName>
        <fullName evidence="3">C-type lectin domain-containing protein</fullName>
    </recommendedName>
</protein>
<dbReference type="InterPro" id="IPR016187">
    <property type="entry name" value="CTDL_fold"/>
</dbReference>
<dbReference type="SUPFAM" id="SSF56436">
    <property type="entry name" value="C-type lectin-like"/>
    <property type="match status" value="2"/>
</dbReference>
<feature type="transmembrane region" description="Helical" evidence="2">
    <location>
        <begin position="366"/>
        <end position="394"/>
    </location>
</feature>
<dbReference type="EMBL" id="WUAV01000004">
    <property type="protein sequence ID" value="KAF1755555.1"/>
    <property type="molecule type" value="Genomic_DNA"/>
</dbReference>
<proteinExistence type="predicted"/>
<feature type="region of interest" description="Disordered" evidence="1">
    <location>
        <begin position="87"/>
        <end position="136"/>
    </location>
</feature>
<dbReference type="InterPro" id="IPR001304">
    <property type="entry name" value="C-type_lectin-like"/>
</dbReference>
<evidence type="ECO:0000313" key="4">
    <source>
        <dbReference type="EMBL" id="KAF1755555.1"/>
    </source>
</evidence>
<evidence type="ECO:0000256" key="1">
    <source>
        <dbReference type="SAM" id="MobiDB-lite"/>
    </source>
</evidence>
<dbReference type="AlphaFoldDB" id="A0A6A5GLZ3"/>
<dbReference type="CTD" id="9819169"/>
<comment type="caution">
    <text evidence="4">The sequence shown here is derived from an EMBL/GenBank/DDBJ whole genome shotgun (WGS) entry which is preliminary data.</text>
</comment>
<organism evidence="4 5">
    <name type="scientific">Caenorhabditis remanei</name>
    <name type="common">Caenorhabditis vulgaris</name>
    <dbReference type="NCBI Taxonomy" id="31234"/>
    <lineage>
        <taxon>Eukaryota</taxon>
        <taxon>Metazoa</taxon>
        <taxon>Ecdysozoa</taxon>
        <taxon>Nematoda</taxon>
        <taxon>Chromadorea</taxon>
        <taxon>Rhabditida</taxon>
        <taxon>Rhabditina</taxon>
        <taxon>Rhabditomorpha</taxon>
        <taxon>Rhabditoidea</taxon>
        <taxon>Rhabditidae</taxon>
        <taxon>Peloderinae</taxon>
        <taxon>Caenorhabditis</taxon>
    </lineage>
</organism>
<name>A0A6A5GLZ3_CAERE</name>
<evidence type="ECO:0000313" key="5">
    <source>
        <dbReference type="Proteomes" id="UP000483820"/>
    </source>
</evidence>
<dbReference type="SMART" id="SM00034">
    <property type="entry name" value="CLECT"/>
    <property type="match status" value="1"/>
</dbReference>
<dbReference type="Gene3D" id="3.10.100.10">
    <property type="entry name" value="Mannose-Binding Protein A, subunit A"/>
    <property type="match status" value="1"/>
</dbReference>
<dbReference type="InterPro" id="IPR016186">
    <property type="entry name" value="C-type_lectin-like/link_sf"/>
</dbReference>
<dbReference type="RefSeq" id="XP_053583560.1">
    <property type="nucleotide sequence ID" value="XM_053728788.1"/>
</dbReference>
<keyword evidence="2" id="KW-0472">Membrane</keyword>
<sequence>MQKMTCDNVTYVWTDKSPTDFLWWQPEYPRSEFAEFSCVTLWEQSFLLDVDGYVPGQYDDMKECSSSGGSVALCKYDPNTSIIGEKYTTTPTTSTTAPTTTTVTTTTPTTTTTTPTTTTTTTPTTTTPTTTTTIPTTTTKATTTTAAPSGPVDCSPKCDPFWISYKGGCYGLVQGTSDFSTAELGCQAFGGEMAVITDADMNEAMRLAFSTNNDSTIAHQAWVGASSYSNWAPGKPNKAQGTQYSEYCNVSRYQVKNKSSDHRKSRINQHSEISDFMRKFVADYGDCCYEAKLQRDHERCTDCYSINQIVESVAKKNDESSRLKTMEFLDSFYSTDHLQFLLKIVKFLNVTRYHWVSLNSETHKHFIIIVCIMIMMMMTMTMCHIFMGRVIVVFMSMSMAMTMNSKNLK</sequence>
<feature type="domain" description="C-type lectin" evidence="3">
    <location>
        <begin position="165"/>
        <end position="248"/>
    </location>
</feature>
<evidence type="ECO:0000259" key="3">
    <source>
        <dbReference type="PROSITE" id="PS50041"/>
    </source>
</evidence>
<dbReference type="Proteomes" id="UP000483820">
    <property type="component" value="Chromosome IV"/>
</dbReference>
<feature type="compositionally biased region" description="Low complexity" evidence="1">
    <location>
        <begin position="88"/>
        <end position="136"/>
    </location>
</feature>
<accession>A0A6A5GLZ3</accession>
<dbReference type="CDD" id="cd00037">
    <property type="entry name" value="CLECT"/>
    <property type="match status" value="1"/>
</dbReference>
<evidence type="ECO:0000256" key="2">
    <source>
        <dbReference type="SAM" id="Phobius"/>
    </source>
</evidence>
<reference evidence="4 5" key="1">
    <citation type="submission" date="2019-12" db="EMBL/GenBank/DDBJ databases">
        <title>Chromosome-level assembly of the Caenorhabditis remanei genome.</title>
        <authorList>
            <person name="Teterina A.A."/>
            <person name="Willis J.H."/>
            <person name="Phillips P.C."/>
        </authorList>
    </citation>
    <scope>NUCLEOTIDE SEQUENCE [LARGE SCALE GENOMIC DNA]</scope>
    <source>
        <strain evidence="4 5">PX506</strain>
        <tissue evidence="4">Whole organism</tissue>
    </source>
</reference>